<comment type="caution">
    <text evidence="1">The sequence shown here is derived from an EMBL/GenBank/DDBJ whole genome shotgun (WGS) entry which is preliminary data.</text>
</comment>
<dbReference type="EMBL" id="CAVMJV010000052">
    <property type="protein sequence ID" value="CAK5083897.1"/>
    <property type="molecule type" value="Genomic_DNA"/>
</dbReference>
<dbReference type="Proteomes" id="UP001497535">
    <property type="component" value="Unassembled WGS sequence"/>
</dbReference>
<evidence type="ECO:0000313" key="1">
    <source>
        <dbReference type="EMBL" id="CAK5083897.1"/>
    </source>
</evidence>
<organism evidence="1 2">
    <name type="scientific">Meloidogyne enterolobii</name>
    <name type="common">Root-knot nematode worm</name>
    <name type="synonym">Meloidogyne mayaguensis</name>
    <dbReference type="NCBI Taxonomy" id="390850"/>
    <lineage>
        <taxon>Eukaryota</taxon>
        <taxon>Metazoa</taxon>
        <taxon>Ecdysozoa</taxon>
        <taxon>Nematoda</taxon>
        <taxon>Chromadorea</taxon>
        <taxon>Rhabditida</taxon>
        <taxon>Tylenchina</taxon>
        <taxon>Tylenchomorpha</taxon>
        <taxon>Tylenchoidea</taxon>
        <taxon>Meloidogynidae</taxon>
        <taxon>Meloidogyninae</taxon>
        <taxon>Meloidogyne</taxon>
    </lineage>
</organism>
<accession>A0ACB0ZXN5</accession>
<evidence type="ECO:0000313" key="2">
    <source>
        <dbReference type="Proteomes" id="UP001497535"/>
    </source>
</evidence>
<reference evidence="1" key="1">
    <citation type="submission" date="2023-11" db="EMBL/GenBank/DDBJ databases">
        <authorList>
            <person name="Poullet M."/>
        </authorList>
    </citation>
    <scope>NUCLEOTIDE SEQUENCE</scope>
    <source>
        <strain evidence="1">E1834</strain>
    </source>
</reference>
<sequence length="148" mass="17320">MLFKRIIYLSKSPLKLNKFKNASTAAVQEEAIQQSKQIIKLDKENSFPTHFAPSRGIGRPIYSLIPGPKGELLADYVLFEETMKRQRVPWLCYNKMTSEERTIYIKHFKAIEERKLWLVFLIIPSWNFWLGKRGTTAWGKTLTDQITI</sequence>
<protein>
    <submittedName>
        <fullName evidence="1">Uncharacterized protein</fullName>
    </submittedName>
</protein>
<gene>
    <name evidence="1" type="ORF">MENTE1834_LOCUS31277</name>
</gene>
<keyword evidence="2" id="KW-1185">Reference proteome</keyword>
<proteinExistence type="predicted"/>
<name>A0ACB0ZXN5_MELEN</name>